<evidence type="ECO:0000313" key="3">
    <source>
        <dbReference type="Proteomes" id="UP000321393"/>
    </source>
</evidence>
<sequence length="136" mass="15408">MFDRFAKRLADHFMPIPSNPDKRFGIERLKVLEETPFKGTTNPTDAENAKGWWTLHVVAGSNLNPDDWPSFPKVYFSCGQQGHLVKYCPNPGAQNNQETVLQSVNQPYRPSGFEQELSGVKGLRRPKSQEKVCVMT</sequence>
<evidence type="ECO:0008006" key="5">
    <source>
        <dbReference type="Google" id="ProtNLM"/>
    </source>
</evidence>
<accession>A0A5D3D4T2</accession>
<organism evidence="2 4">
    <name type="scientific">Cucumis melo var. makuwa</name>
    <name type="common">Oriental melon</name>
    <dbReference type="NCBI Taxonomy" id="1194695"/>
    <lineage>
        <taxon>Eukaryota</taxon>
        <taxon>Viridiplantae</taxon>
        <taxon>Streptophyta</taxon>
        <taxon>Embryophyta</taxon>
        <taxon>Tracheophyta</taxon>
        <taxon>Spermatophyta</taxon>
        <taxon>Magnoliopsida</taxon>
        <taxon>eudicotyledons</taxon>
        <taxon>Gunneridae</taxon>
        <taxon>Pentapetalae</taxon>
        <taxon>rosids</taxon>
        <taxon>fabids</taxon>
        <taxon>Cucurbitales</taxon>
        <taxon>Cucurbitaceae</taxon>
        <taxon>Benincaseae</taxon>
        <taxon>Cucumis</taxon>
    </lineage>
</organism>
<dbReference type="Gene3D" id="4.10.60.10">
    <property type="entry name" value="Zinc finger, CCHC-type"/>
    <property type="match status" value="1"/>
</dbReference>
<reference evidence="3 4" key="1">
    <citation type="submission" date="2019-08" db="EMBL/GenBank/DDBJ databases">
        <title>Draft genome sequences of two oriental melons (Cucumis melo L. var makuwa).</title>
        <authorList>
            <person name="Kwon S.-Y."/>
        </authorList>
    </citation>
    <scope>NUCLEOTIDE SEQUENCE [LARGE SCALE GENOMIC DNA]</scope>
    <source>
        <strain evidence="4">cv. Chang Bougi</strain>
        <strain evidence="3">cv. SW 3</strain>
        <tissue evidence="2">Leaf</tissue>
    </source>
</reference>
<evidence type="ECO:0000313" key="1">
    <source>
        <dbReference type="EMBL" id="KAA0060468.1"/>
    </source>
</evidence>
<protein>
    <recommendedName>
        <fullName evidence="5">CCHC-type domain-containing protein</fullName>
    </recommendedName>
</protein>
<gene>
    <name evidence="2" type="ORF">E5676_scaffold119G00560</name>
    <name evidence="1" type="ORF">E6C27_scaffold22G002980</name>
</gene>
<name>A0A5D3D4T2_CUCMM</name>
<dbReference type="EMBL" id="SSTE01005668">
    <property type="protein sequence ID" value="KAA0060468.1"/>
    <property type="molecule type" value="Genomic_DNA"/>
</dbReference>
<evidence type="ECO:0000313" key="4">
    <source>
        <dbReference type="Proteomes" id="UP000321947"/>
    </source>
</evidence>
<dbReference type="OrthoDB" id="2272416at2759"/>
<comment type="caution">
    <text evidence="2">The sequence shown here is derived from an EMBL/GenBank/DDBJ whole genome shotgun (WGS) entry which is preliminary data.</text>
</comment>
<dbReference type="Proteomes" id="UP000321393">
    <property type="component" value="Unassembled WGS sequence"/>
</dbReference>
<dbReference type="Proteomes" id="UP000321947">
    <property type="component" value="Unassembled WGS sequence"/>
</dbReference>
<evidence type="ECO:0000313" key="2">
    <source>
        <dbReference type="EMBL" id="TYK18553.1"/>
    </source>
</evidence>
<proteinExistence type="predicted"/>
<dbReference type="EMBL" id="SSTD01007659">
    <property type="protein sequence ID" value="TYK18553.1"/>
    <property type="molecule type" value="Genomic_DNA"/>
</dbReference>
<dbReference type="AlphaFoldDB" id="A0A5D3D4T2"/>